<protein>
    <recommendedName>
        <fullName evidence="3">Tc1-like transposase DDE domain-containing protein</fullName>
    </recommendedName>
</protein>
<sequence>MTTEFLMPKLEEIDVEDMRFQQDGATCHTARETGQLLHERFPGRVLSLVSVIDERVRMCQQSRGGHLPDVVFHNPLYAMFFMLQ</sequence>
<reference evidence="1 2" key="1">
    <citation type="submission" date="2023-08" db="EMBL/GenBank/DDBJ databases">
        <title>A Necator americanus chromosomal reference genome.</title>
        <authorList>
            <person name="Ilik V."/>
            <person name="Petrzelkova K.J."/>
            <person name="Pardy F."/>
            <person name="Fuh T."/>
            <person name="Niatou-Singa F.S."/>
            <person name="Gouil Q."/>
            <person name="Baker L."/>
            <person name="Ritchie M.E."/>
            <person name="Jex A.R."/>
            <person name="Gazzola D."/>
            <person name="Li H."/>
            <person name="Toshio Fujiwara R."/>
            <person name="Zhan B."/>
            <person name="Aroian R.V."/>
            <person name="Pafco B."/>
            <person name="Schwarz E.M."/>
        </authorList>
    </citation>
    <scope>NUCLEOTIDE SEQUENCE [LARGE SCALE GENOMIC DNA]</scope>
    <source>
        <strain evidence="1 2">Aroian</strain>
        <tissue evidence="1">Whole animal</tissue>
    </source>
</reference>
<evidence type="ECO:0008006" key="3">
    <source>
        <dbReference type="Google" id="ProtNLM"/>
    </source>
</evidence>
<dbReference type="EMBL" id="JAVFWL010000003">
    <property type="protein sequence ID" value="KAK6743397.1"/>
    <property type="molecule type" value="Genomic_DNA"/>
</dbReference>
<keyword evidence="2" id="KW-1185">Reference proteome</keyword>
<evidence type="ECO:0000313" key="2">
    <source>
        <dbReference type="Proteomes" id="UP001303046"/>
    </source>
</evidence>
<accession>A0ABR1CZN4</accession>
<gene>
    <name evidence="1" type="primary">Necator_chrIII.g11338</name>
    <name evidence="1" type="ORF">RB195_010573</name>
</gene>
<name>A0ABR1CZN4_NECAM</name>
<proteinExistence type="predicted"/>
<dbReference type="Proteomes" id="UP001303046">
    <property type="component" value="Unassembled WGS sequence"/>
</dbReference>
<organism evidence="1 2">
    <name type="scientific">Necator americanus</name>
    <name type="common">Human hookworm</name>
    <dbReference type="NCBI Taxonomy" id="51031"/>
    <lineage>
        <taxon>Eukaryota</taxon>
        <taxon>Metazoa</taxon>
        <taxon>Ecdysozoa</taxon>
        <taxon>Nematoda</taxon>
        <taxon>Chromadorea</taxon>
        <taxon>Rhabditida</taxon>
        <taxon>Rhabditina</taxon>
        <taxon>Rhabditomorpha</taxon>
        <taxon>Strongyloidea</taxon>
        <taxon>Ancylostomatidae</taxon>
        <taxon>Bunostominae</taxon>
        <taxon>Necator</taxon>
    </lineage>
</organism>
<comment type="caution">
    <text evidence="1">The sequence shown here is derived from an EMBL/GenBank/DDBJ whole genome shotgun (WGS) entry which is preliminary data.</text>
</comment>
<evidence type="ECO:0000313" key="1">
    <source>
        <dbReference type="EMBL" id="KAK6743397.1"/>
    </source>
</evidence>